<keyword evidence="3" id="KW-1185">Reference proteome</keyword>
<dbReference type="RefSeq" id="WP_380856153.1">
    <property type="nucleotide sequence ID" value="NZ_JBHRXV010000001.1"/>
</dbReference>
<dbReference type="SUPFAM" id="SSF55961">
    <property type="entry name" value="Bet v1-like"/>
    <property type="match status" value="1"/>
</dbReference>
<keyword evidence="1" id="KW-0732">Signal</keyword>
<proteinExistence type="predicted"/>
<evidence type="ECO:0000256" key="1">
    <source>
        <dbReference type="SAM" id="SignalP"/>
    </source>
</evidence>
<dbReference type="Proteomes" id="UP001595615">
    <property type="component" value="Unassembled WGS sequence"/>
</dbReference>
<accession>A0ABV7X844</accession>
<evidence type="ECO:0000313" key="3">
    <source>
        <dbReference type="Proteomes" id="UP001595615"/>
    </source>
</evidence>
<gene>
    <name evidence="2" type="ORF">ACFOMD_02250</name>
</gene>
<evidence type="ECO:0000313" key="2">
    <source>
        <dbReference type="EMBL" id="MFC3711373.1"/>
    </source>
</evidence>
<comment type="caution">
    <text evidence="2">The sequence shown here is derived from an EMBL/GenBank/DDBJ whole genome shotgun (WGS) entry which is preliminary data.</text>
</comment>
<dbReference type="InterPro" id="IPR023393">
    <property type="entry name" value="START-like_dom_sf"/>
</dbReference>
<dbReference type="Pfam" id="PF10604">
    <property type="entry name" value="Polyketide_cyc2"/>
    <property type="match status" value="1"/>
</dbReference>
<feature type="signal peptide" evidence="1">
    <location>
        <begin position="1"/>
        <end position="18"/>
    </location>
</feature>
<sequence length="174" mass="17969">MKRTAILLLLAASAPASARVVSTQPHGFEISETAVVKAAPEVVYRTLVDIASWWDGNHSYSGNAANISIDARAGGCWCEKLSDGGSIEHMRIVYAQPGKVLRAQGGLGPLQGEGATGSLTYTIKPAAGGGSEVTQTYVVGGYLRPGAEKLAPGVDAVMSAGFKRLVAKVDGVAR</sequence>
<name>A0ABV7X844_9SPHN</name>
<organism evidence="2 3">
    <name type="scientific">Sphingoaurantiacus capsulatus</name>
    <dbReference type="NCBI Taxonomy" id="1771310"/>
    <lineage>
        <taxon>Bacteria</taxon>
        <taxon>Pseudomonadati</taxon>
        <taxon>Pseudomonadota</taxon>
        <taxon>Alphaproteobacteria</taxon>
        <taxon>Sphingomonadales</taxon>
        <taxon>Sphingosinicellaceae</taxon>
        <taxon>Sphingoaurantiacus</taxon>
    </lineage>
</organism>
<feature type="chain" id="PRO_5047224527" evidence="1">
    <location>
        <begin position="19"/>
        <end position="174"/>
    </location>
</feature>
<dbReference type="InterPro" id="IPR019587">
    <property type="entry name" value="Polyketide_cyclase/dehydratase"/>
</dbReference>
<protein>
    <submittedName>
        <fullName evidence="2">SRPBCC family protein</fullName>
    </submittedName>
</protein>
<dbReference type="Gene3D" id="3.30.530.20">
    <property type="match status" value="1"/>
</dbReference>
<dbReference type="EMBL" id="JBHRXV010000001">
    <property type="protein sequence ID" value="MFC3711373.1"/>
    <property type="molecule type" value="Genomic_DNA"/>
</dbReference>
<reference evidence="3" key="1">
    <citation type="journal article" date="2019" name="Int. J. Syst. Evol. Microbiol.">
        <title>The Global Catalogue of Microorganisms (GCM) 10K type strain sequencing project: providing services to taxonomists for standard genome sequencing and annotation.</title>
        <authorList>
            <consortium name="The Broad Institute Genomics Platform"/>
            <consortium name="The Broad Institute Genome Sequencing Center for Infectious Disease"/>
            <person name="Wu L."/>
            <person name="Ma J."/>
        </authorList>
    </citation>
    <scope>NUCLEOTIDE SEQUENCE [LARGE SCALE GENOMIC DNA]</scope>
    <source>
        <strain evidence="3">KCTC 42644</strain>
    </source>
</reference>